<evidence type="ECO:0000313" key="2">
    <source>
        <dbReference type="EMBL" id="QYA18472.1"/>
    </source>
</evidence>
<keyword evidence="1" id="KW-0175">Coiled coil</keyword>
<accession>A0A8F8PN44</accession>
<sequence length="272" mass="31551">MEVGMSAYEHKLKLVTEALDAAFHQITNLTEELERRTGENGRLAHALDLMTLKCRMLEQQRDDAEQEMCNLDKVVKQLYSEIAELELKTNENTEGGDLDEYQDADVILASENGGTFLPIRNWGAQDHIPFDEDEQSDEETQVLFPMPDFDSSTTESLRESLQSELVDSAKDSDQYMHYRCIQLIDDIRYNQCWYTLSLESDQEGFFDTFYPQTIRYERQEDDQVKVHFIFVCDKDLTDAKLNVYLGTTGIKLSNRTTYITVKNVTTKRVFLE</sequence>
<evidence type="ECO:0000256" key="1">
    <source>
        <dbReference type="SAM" id="Coils"/>
    </source>
</evidence>
<feature type="coiled-coil region" evidence="1">
    <location>
        <begin position="47"/>
        <end position="77"/>
    </location>
</feature>
<name>A0A8F8PN44_9VIRU</name>
<reference evidence="2" key="1">
    <citation type="submission" date="2021-06" db="EMBL/GenBank/DDBJ databases">
        <authorList>
            <person name="Rolland C."/>
        </authorList>
    </citation>
    <scope>NUCLEOTIDE SEQUENCE</scope>
    <source>
        <strain evidence="2">347.936635</strain>
    </source>
</reference>
<organism evidence="2">
    <name type="scientific">Clandestinovirus</name>
    <dbReference type="NCBI Taxonomy" id="2831644"/>
    <lineage>
        <taxon>Viruses</taxon>
    </lineage>
</organism>
<protein>
    <submittedName>
        <fullName evidence="2">Chromosome segregation ATPase</fullName>
    </submittedName>
</protein>
<dbReference type="EMBL" id="MZ420154">
    <property type="protein sequence ID" value="QYA18472.1"/>
    <property type="molecule type" value="Genomic_DNA"/>
</dbReference>
<proteinExistence type="predicted"/>
<gene>
    <name evidence="2" type="ORF">KOM_12_203</name>
</gene>